<sequence length="151" mass="18172">MKIPLERHNIEGLFDIDGESEDQAIVCLDKNVEELEMEYISECKAHDECKKKYDETLRKLKDREDTSIRWSVEDFVFRAFELKRDSENWEEPEEDFDDTNLEDAKLYLKKYDPDKFEDALYDMMRHHDATIGITWDTVDIYLDEDCLKDKK</sequence>
<evidence type="ECO:0000313" key="1">
    <source>
        <dbReference type="EMBL" id="OGM08867.1"/>
    </source>
</evidence>
<dbReference type="EMBL" id="MGFQ01000035">
    <property type="protein sequence ID" value="OGM08867.1"/>
    <property type="molecule type" value="Genomic_DNA"/>
</dbReference>
<organism evidence="1 2">
    <name type="scientific">Candidatus Woesebacteria bacterium RBG_13_36_22</name>
    <dbReference type="NCBI Taxonomy" id="1802478"/>
    <lineage>
        <taxon>Bacteria</taxon>
        <taxon>Candidatus Woeseibacteriota</taxon>
    </lineage>
</organism>
<reference evidence="1 2" key="1">
    <citation type="journal article" date="2016" name="Nat. Commun.">
        <title>Thousands of microbial genomes shed light on interconnected biogeochemical processes in an aquifer system.</title>
        <authorList>
            <person name="Anantharaman K."/>
            <person name="Brown C.T."/>
            <person name="Hug L.A."/>
            <person name="Sharon I."/>
            <person name="Castelle C.J."/>
            <person name="Probst A.J."/>
            <person name="Thomas B.C."/>
            <person name="Singh A."/>
            <person name="Wilkins M.J."/>
            <person name="Karaoz U."/>
            <person name="Brodie E.L."/>
            <person name="Williams K.H."/>
            <person name="Hubbard S.S."/>
            <person name="Banfield J.F."/>
        </authorList>
    </citation>
    <scope>NUCLEOTIDE SEQUENCE [LARGE SCALE GENOMIC DNA]</scope>
</reference>
<accession>A0A1F7X1L8</accession>
<protein>
    <submittedName>
        <fullName evidence="1">Uncharacterized protein</fullName>
    </submittedName>
</protein>
<gene>
    <name evidence="1" type="ORF">A2Z67_02560</name>
</gene>
<name>A0A1F7X1L8_9BACT</name>
<proteinExistence type="predicted"/>
<dbReference type="Proteomes" id="UP000176939">
    <property type="component" value="Unassembled WGS sequence"/>
</dbReference>
<comment type="caution">
    <text evidence="1">The sequence shown here is derived from an EMBL/GenBank/DDBJ whole genome shotgun (WGS) entry which is preliminary data.</text>
</comment>
<dbReference type="AlphaFoldDB" id="A0A1F7X1L8"/>
<evidence type="ECO:0000313" key="2">
    <source>
        <dbReference type="Proteomes" id="UP000176939"/>
    </source>
</evidence>